<keyword evidence="3" id="KW-1185">Reference proteome</keyword>
<dbReference type="EMBL" id="CP036278">
    <property type="protein sequence ID" value="QDU54186.1"/>
    <property type="molecule type" value="Genomic_DNA"/>
</dbReference>
<sequence length="168" mass="20341">MGKKRKKPNYMRGNPYISRKKEREALSSYWRYSYLKTDVTDILEADISKQNRSWGARGYYIATLHVCRQCGKDFRFTAQEQKLWFEEYGFFIDAYPGCCLECRREKRKQKAIKHRYDAYQTEEDGKLSIDQCKELADLIMELFGPDLDEKKRNRYNHMMNRISREERE</sequence>
<accession>A0A518AHH9</accession>
<dbReference type="AlphaFoldDB" id="A0A518AHH9"/>
<dbReference type="Proteomes" id="UP000315750">
    <property type="component" value="Chromosome"/>
</dbReference>
<feature type="domain" description="Probable zinc-binding" evidence="1">
    <location>
        <begin position="66"/>
        <end position="110"/>
    </location>
</feature>
<dbReference type="OrthoDB" id="289270at2"/>
<dbReference type="Pfam" id="PF13451">
    <property type="entry name" value="zf_Tbcl"/>
    <property type="match status" value="1"/>
</dbReference>
<protein>
    <recommendedName>
        <fullName evidence="1">Probable zinc-binding domain-containing protein</fullName>
    </recommendedName>
</protein>
<evidence type="ECO:0000313" key="2">
    <source>
        <dbReference type="EMBL" id="QDU54186.1"/>
    </source>
</evidence>
<name>A0A518AHH9_9BACT</name>
<organism evidence="2 3">
    <name type="scientific">Aeoliella mucimassa</name>
    <dbReference type="NCBI Taxonomy" id="2527972"/>
    <lineage>
        <taxon>Bacteria</taxon>
        <taxon>Pseudomonadati</taxon>
        <taxon>Planctomycetota</taxon>
        <taxon>Planctomycetia</taxon>
        <taxon>Pirellulales</taxon>
        <taxon>Lacipirellulaceae</taxon>
        <taxon>Aeoliella</taxon>
    </lineage>
</organism>
<dbReference type="KEGG" id="amuc:Pan181_03660"/>
<proteinExistence type="predicted"/>
<dbReference type="InterPro" id="IPR025306">
    <property type="entry name" value="Zn-bnd_dom_prob"/>
</dbReference>
<evidence type="ECO:0000313" key="3">
    <source>
        <dbReference type="Proteomes" id="UP000315750"/>
    </source>
</evidence>
<reference evidence="2 3" key="1">
    <citation type="submission" date="2019-02" db="EMBL/GenBank/DDBJ databases">
        <title>Deep-cultivation of Planctomycetes and their phenomic and genomic characterization uncovers novel biology.</title>
        <authorList>
            <person name="Wiegand S."/>
            <person name="Jogler M."/>
            <person name="Boedeker C."/>
            <person name="Pinto D."/>
            <person name="Vollmers J."/>
            <person name="Rivas-Marin E."/>
            <person name="Kohn T."/>
            <person name="Peeters S.H."/>
            <person name="Heuer A."/>
            <person name="Rast P."/>
            <person name="Oberbeckmann S."/>
            <person name="Bunk B."/>
            <person name="Jeske O."/>
            <person name="Meyerdierks A."/>
            <person name="Storesund J.E."/>
            <person name="Kallscheuer N."/>
            <person name="Luecker S."/>
            <person name="Lage O.M."/>
            <person name="Pohl T."/>
            <person name="Merkel B.J."/>
            <person name="Hornburger P."/>
            <person name="Mueller R.-W."/>
            <person name="Bruemmer F."/>
            <person name="Labrenz M."/>
            <person name="Spormann A.M."/>
            <person name="Op den Camp H."/>
            <person name="Overmann J."/>
            <person name="Amann R."/>
            <person name="Jetten M.S.M."/>
            <person name="Mascher T."/>
            <person name="Medema M.H."/>
            <person name="Devos D.P."/>
            <person name="Kaster A.-K."/>
            <person name="Ovreas L."/>
            <person name="Rohde M."/>
            <person name="Galperin M.Y."/>
            <person name="Jogler C."/>
        </authorList>
    </citation>
    <scope>NUCLEOTIDE SEQUENCE [LARGE SCALE GENOMIC DNA]</scope>
    <source>
        <strain evidence="2 3">Pan181</strain>
    </source>
</reference>
<gene>
    <name evidence="2" type="ORF">Pan181_03660</name>
</gene>
<evidence type="ECO:0000259" key="1">
    <source>
        <dbReference type="Pfam" id="PF13451"/>
    </source>
</evidence>